<dbReference type="Pfam" id="PF08985">
    <property type="entry name" value="DP-EP"/>
    <property type="match status" value="1"/>
</dbReference>
<evidence type="ECO:0000313" key="1">
    <source>
        <dbReference type="EMBL" id="RRJ23712.1"/>
    </source>
</evidence>
<dbReference type="InterPro" id="IPR008972">
    <property type="entry name" value="Cupredoxin"/>
</dbReference>
<dbReference type="RefSeq" id="WP_046518369.1">
    <property type="nucleotide sequence ID" value="NZ_LAVS01000001.1"/>
</dbReference>
<dbReference type="EMBL" id="RRCF01000001">
    <property type="protein sequence ID" value="RRJ23712.1"/>
    <property type="molecule type" value="Genomic_DNA"/>
</dbReference>
<accession>A0A3P3QR76</accession>
<gene>
    <name evidence="1" type="ORF">EIK76_06550</name>
</gene>
<proteinExistence type="predicted"/>
<dbReference type="InterPro" id="IPR015078">
    <property type="entry name" value="DP-EP"/>
</dbReference>
<dbReference type="OrthoDB" id="6255824at2"/>
<evidence type="ECO:0000313" key="2">
    <source>
        <dbReference type="Proteomes" id="UP000276260"/>
    </source>
</evidence>
<dbReference type="SUPFAM" id="SSF49503">
    <property type="entry name" value="Cupredoxins"/>
    <property type="match status" value="1"/>
</dbReference>
<keyword evidence="2" id="KW-1185">Reference proteome</keyword>
<protein>
    <submittedName>
        <fullName evidence="1">DP-EP family protein</fullName>
    </submittedName>
</protein>
<dbReference type="Gene3D" id="2.60.40.420">
    <property type="entry name" value="Cupredoxins - blue copper proteins"/>
    <property type="match status" value="1"/>
</dbReference>
<name>A0A3P3QR76_9GAMM</name>
<organism evidence="1 2">
    <name type="scientific">Rheinheimera mesophila</name>
    <dbReference type="NCBI Taxonomy" id="1547515"/>
    <lineage>
        <taxon>Bacteria</taxon>
        <taxon>Pseudomonadati</taxon>
        <taxon>Pseudomonadota</taxon>
        <taxon>Gammaproteobacteria</taxon>
        <taxon>Chromatiales</taxon>
        <taxon>Chromatiaceae</taxon>
        <taxon>Rheinheimera</taxon>
    </lineage>
</organism>
<comment type="caution">
    <text evidence="1">The sequence shown here is derived from an EMBL/GenBank/DDBJ whole genome shotgun (WGS) entry which is preliminary data.</text>
</comment>
<sequence>MNATNLIQGPVIEVMITLDANQEPKVTYLQDGEVCTGNVVVTCGEDITYRLVNSAGYAFMGAGFLTPYDNIIDAVQVSADGQELVLVDEDNVAGTTKFQLIFTNTTNSLLLLSPDPQVINKDIDPPKY</sequence>
<dbReference type="Proteomes" id="UP000276260">
    <property type="component" value="Unassembled WGS sequence"/>
</dbReference>
<reference evidence="1 2" key="1">
    <citation type="submission" date="2018-11" db="EMBL/GenBank/DDBJ databases">
        <title>Draft genome analysis of Rheinheimera mesophila isolated from an industrial waste site.</title>
        <authorList>
            <person name="Yu Q."/>
            <person name="Qi Y."/>
            <person name="Zhang H."/>
            <person name="Lu Y."/>
            <person name="Pu J."/>
        </authorList>
    </citation>
    <scope>NUCLEOTIDE SEQUENCE [LARGE SCALE GENOMIC DNA]</scope>
    <source>
        <strain evidence="1 2">IITR13</strain>
    </source>
</reference>
<dbReference type="AlphaFoldDB" id="A0A3P3QR76"/>